<accession>A0A1G8U7I7</accession>
<reference evidence="3 4" key="1">
    <citation type="submission" date="2016-10" db="EMBL/GenBank/DDBJ databases">
        <authorList>
            <person name="de Groot N.N."/>
        </authorList>
    </citation>
    <scope>NUCLEOTIDE SEQUENCE [LARGE SCALE GENOMIC DNA]</scope>
    <source>
        <strain evidence="3 4">DSM 26424</strain>
    </source>
</reference>
<evidence type="ECO:0000313" key="4">
    <source>
        <dbReference type="Proteomes" id="UP000199093"/>
    </source>
</evidence>
<dbReference type="InterPro" id="IPR005094">
    <property type="entry name" value="Endonuclease_MobA/VirD2"/>
</dbReference>
<dbReference type="OrthoDB" id="1826980at2"/>
<feature type="region of interest" description="Disordered" evidence="1">
    <location>
        <begin position="140"/>
        <end position="167"/>
    </location>
</feature>
<dbReference type="AlphaFoldDB" id="A0A1G8U7I7"/>
<gene>
    <name evidence="3" type="ORF">SAMN04487993_10378</name>
</gene>
<feature type="compositionally biased region" description="Low complexity" evidence="1">
    <location>
        <begin position="267"/>
        <end position="280"/>
    </location>
</feature>
<dbReference type="Pfam" id="PF03432">
    <property type="entry name" value="Relaxase"/>
    <property type="match status" value="1"/>
</dbReference>
<keyword evidence="4" id="KW-1185">Reference proteome</keyword>
<feature type="domain" description="MobA/VirD2-like nuclease" evidence="2">
    <location>
        <begin position="35"/>
        <end position="144"/>
    </location>
</feature>
<feature type="compositionally biased region" description="Low complexity" evidence="1">
    <location>
        <begin position="295"/>
        <end position="308"/>
    </location>
</feature>
<feature type="region of interest" description="Disordered" evidence="1">
    <location>
        <begin position="267"/>
        <end position="316"/>
    </location>
</feature>
<organism evidence="3 4">
    <name type="scientific">Salipiger marinus</name>
    <dbReference type="NCBI Taxonomy" id="555512"/>
    <lineage>
        <taxon>Bacteria</taxon>
        <taxon>Pseudomonadati</taxon>
        <taxon>Pseudomonadota</taxon>
        <taxon>Alphaproteobacteria</taxon>
        <taxon>Rhodobacterales</taxon>
        <taxon>Roseobacteraceae</taxon>
        <taxon>Salipiger</taxon>
    </lineage>
</organism>
<evidence type="ECO:0000313" key="3">
    <source>
        <dbReference type="EMBL" id="SDJ49776.1"/>
    </source>
</evidence>
<sequence>MIIKGGSRGGPGQLAAHLQRTDTNERVEVLELHAGTDDLAATLRDWQVLSEATRGTKGLYHANIDPDARYDMTAAQWMRAVDVLEKELGLTGQPRAVVMHEKKGRQHIHVVWQRTDLETMTLREDGFNYLAHERASQRMEREFGHESVPGKHAKRDREKQPEFPRAEISHAEWQQAERAALSVADRRAQLADIRESCDGGTAFRAAVGDAGYVLAQGDRRDFVLVTAEGSVLSLGRELKMKAAEVRAFMADVDLAVLPAAAEARAAQKARQEAPAPDSVPDIPPPAEKPIVPEQAPDLPEDLAPAPEAQKPALDPAALDPVVARALDERQRREAAKLAEWHAAEARQLDHVLSLEMQEKLDHQAALHAAAQDRLRREQQTTGIDRFMDALQNRLNPGRGAEAAAARKDAWRHLRARQAQEARDMERLLEQTRAEQMDELRERHAQQQREQAAAFEAERQRYAQDTQRAAALRARIEEERRLQEEVRQQGRGADGPPGRTK</sequence>
<protein>
    <submittedName>
        <fullName evidence="3">Relaxase/Mobilisation nuclease domain-containing protein</fullName>
    </submittedName>
</protein>
<name>A0A1G8U7I7_9RHOB</name>
<dbReference type="EMBL" id="FNEJ01000037">
    <property type="protein sequence ID" value="SDJ49776.1"/>
    <property type="molecule type" value="Genomic_DNA"/>
</dbReference>
<dbReference type="Proteomes" id="UP000199093">
    <property type="component" value="Unassembled WGS sequence"/>
</dbReference>
<feature type="region of interest" description="Disordered" evidence="1">
    <location>
        <begin position="480"/>
        <end position="500"/>
    </location>
</feature>
<proteinExistence type="predicted"/>
<dbReference type="RefSeq" id="WP_089852089.1">
    <property type="nucleotide sequence ID" value="NZ_FNEJ01000037.1"/>
</dbReference>
<evidence type="ECO:0000259" key="2">
    <source>
        <dbReference type="Pfam" id="PF03432"/>
    </source>
</evidence>
<dbReference type="STRING" id="555512.SAMN04487993_10378"/>
<feature type="region of interest" description="Disordered" evidence="1">
    <location>
        <begin position="442"/>
        <end position="461"/>
    </location>
</feature>
<evidence type="ECO:0000256" key="1">
    <source>
        <dbReference type="SAM" id="MobiDB-lite"/>
    </source>
</evidence>